<dbReference type="OrthoDB" id="1939276at2759"/>
<name>A0A8T0CPT2_CORYI</name>
<organism evidence="3 4">
    <name type="scientific">Corymbia citriodora subsp. variegata</name>
    <dbReference type="NCBI Taxonomy" id="360336"/>
    <lineage>
        <taxon>Eukaryota</taxon>
        <taxon>Viridiplantae</taxon>
        <taxon>Streptophyta</taxon>
        <taxon>Embryophyta</taxon>
        <taxon>Tracheophyta</taxon>
        <taxon>Spermatophyta</taxon>
        <taxon>Magnoliopsida</taxon>
        <taxon>eudicotyledons</taxon>
        <taxon>Gunneridae</taxon>
        <taxon>Pentapetalae</taxon>
        <taxon>rosids</taxon>
        <taxon>malvids</taxon>
        <taxon>Myrtales</taxon>
        <taxon>Myrtaceae</taxon>
        <taxon>Myrtoideae</taxon>
        <taxon>Eucalypteae</taxon>
        <taxon>Corymbia</taxon>
    </lineage>
</organism>
<dbReference type="Proteomes" id="UP000806378">
    <property type="component" value="Unassembled WGS sequence"/>
</dbReference>
<dbReference type="PANTHER" id="PTHR31900:SF30">
    <property type="entry name" value="SUPERFAMILY PROTEIN, PUTATIVE-RELATED"/>
    <property type="match status" value="1"/>
</dbReference>
<keyword evidence="1" id="KW-0812">Transmembrane</keyword>
<feature type="transmembrane region" description="Helical" evidence="1">
    <location>
        <begin position="194"/>
        <end position="218"/>
    </location>
</feature>
<evidence type="ECO:0000313" key="3">
    <source>
        <dbReference type="EMBL" id="KAF7849647.1"/>
    </source>
</evidence>
<keyword evidence="4" id="KW-1185">Reference proteome</keyword>
<dbReference type="Pfam" id="PF08387">
    <property type="entry name" value="FBD"/>
    <property type="match status" value="1"/>
</dbReference>
<dbReference type="Gramene" id="rna-gnl|WGS:JABURB|Cocit.L0433.1">
    <property type="protein sequence ID" value="cds-KAF7849647.1"/>
    <property type="gene ID" value="gene-BT93_L0433"/>
</dbReference>
<gene>
    <name evidence="3" type="ORF">BT93_L0433</name>
</gene>
<feature type="domain" description="FBD" evidence="2">
    <location>
        <begin position="102"/>
        <end position="195"/>
    </location>
</feature>
<dbReference type="PANTHER" id="PTHR31900">
    <property type="entry name" value="F-BOX/RNI SUPERFAMILY PROTEIN-RELATED"/>
    <property type="match status" value="1"/>
</dbReference>
<dbReference type="InterPro" id="IPR050232">
    <property type="entry name" value="FBL13/AtMIF1-like"/>
</dbReference>
<accession>A0A8T0CPT2</accession>
<evidence type="ECO:0000313" key="4">
    <source>
        <dbReference type="Proteomes" id="UP000806378"/>
    </source>
</evidence>
<comment type="caution">
    <text evidence="3">The sequence shown here is derived from an EMBL/GenBank/DDBJ whole genome shotgun (WGS) entry which is preliminary data.</text>
</comment>
<keyword evidence="1" id="KW-1133">Transmembrane helix</keyword>
<evidence type="ECO:0000256" key="1">
    <source>
        <dbReference type="SAM" id="Phobius"/>
    </source>
</evidence>
<dbReference type="AlphaFoldDB" id="A0A8T0CPT2"/>
<evidence type="ECO:0000259" key="2">
    <source>
        <dbReference type="SMART" id="SM00579"/>
    </source>
</evidence>
<dbReference type="EMBL" id="MU089727">
    <property type="protein sequence ID" value="KAF7849647.1"/>
    <property type="molecule type" value="Genomic_DNA"/>
</dbReference>
<keyword evidence="1" id="KW-0472">Membrane</keyword>
<dbReference type="SMART" id="SM00579">
    <property type="entry name" value="FBD"/>
    <property type="match status" value="1"/>
</dbReference>
<sequence>MYVPYFHSKLVQVNQVLTSWELTNQPCPFFAWKHVTLQLRLKKQYLPGISSLLRNSHFLGTLTIYVYPGRDEDESELAKAGWKLAFEFNGYSYWSSVDGTFSCLEHHLKHVKIYGYVLEPDVIELIEFLLKKAQVLEKMEISTKKTLQQTCSKYMFSSDIGCPSKDYCTLDALLEFSQKLLSFPRASTRAAVHLSYIVLLFLPWFFILEAAVFDASLFSFRNHLFILKGSRCRSALLIAALK</sequence>
<reference evidence="3" key="1">
    <citation type="submission" date="2020-05" db="EMBL/GenBank/DDBJ databases">
        <title>WGS assembly of Corymbia citriodora subspecies variegata.</title>
        <authorList>
            <person name="Barry K."/>
            <person name="Hundley H."/>
            <person name="Shu S."/>
            <person name="Jenkins J."/>
            <person name="Grimwood J."/>
            <person name="Baten A."/>
        </authorList>
    </citation>
    <scope>NUCLEOTIDE SEQUENCE</scope>
    <source>
        <strain evidence="3">CV2-018</strain>
    </source>
</reference>
<protein>
    <recommendedName>
        <fullName evidence="2">FBD domain-containing protein</fullName>
    </recommendedName>
</protein>
<dbReference type="InterPro" id="IPR006566">
    <property type="entry name" value="FBD"/>
</dbReference>
<proteinExistence type="predicted"/>